<dbReference type="Gene3D" id="3.30.70.330">
    <property type="match status" value="2"/>
</dbReference>
<feature type="compositionally biased region" description="Acidic residues" evidence="3">
    <location>
        <begin position="128"/>
        <end position="147"/>
    </location>
</feature>
<evidence type="ECO:0000256" key="3">
    <source>
        <dbReference type="SAM" id="MobiDB-lite"/>
    </source>
</evidence>
<dbReference type="Proteomes" id="UP000695022">
    <property type="component" value="Unplaced"/>
</dbReference>
<proteinExistence type="predicted"/>
<evidence type="ECO:0000313" key="5">
    <source>
        <dbReference type="Proteomes" id="UP000695022"/>
    </source>
</evidence>
<feature type="domain" description="RRM" evidence="4">
    <location>
        <begin position="311"/>
        <end position="381"/>
    </location>
</feature>
<dbReference type="PANTHER" id="PTHR23236">
    <property type="entry name" value="EUKARYOTIC TRANSLATION INITIATION FACTOR 4B/4H"/>
    <property type="match status" value="1"/>
</dbReference>
<sequence>MLSAKVGAKKAGKVKKGAAGKKAVKKVQVVQAVEEEEEDDEEDDDDSEEEEQAVVAADVDDEDDDEEEEDEGMEEDDDDDDDDEEEEEDDDEDEDEDDEATANGVQEVKKVAGKRKLAGKPAAVAKEAEDESDDDDDEEEEEEEEEGSSGPQKKKLKKDSESESEDDSPSIEVVELSLQGAKLKTQADVIHFFHGTGVHLADATTDGSKVTATLKVPKKPKVKGSKTIFIRNLPEGTEKAEMEELFPSAIAVRLPITFKGFCHVEFETEAEAKGKMKEFNGYKMEENELFVDLAAPRAPQSPGGYAAKTGSTLFVKNLPDGVTQEDLEGIFPGASEVRIPREFKGYSYVEFGSDEAAAKALKEKQGHAFQGNELYLDIATPRGDRGGFGGGFGRGGGGGFGRGGGGGFGRGGGGGFRGRGGFGGRGGDRGGGFRGGRGRGGDRGRGRGRGRF</sequence>
<accession>A0ABM1EPQ1</accession>
<dbReference type="GeneID" id="106814376"/>
<dbReference type="InterPro" id="IPR000504">
    <property type="entry name" value="RRM_dom"/>
</dbReference>
<dbReference type="InterPro" id="IPR012677">
    <property type="entry name" value="Nucleotide-bd_a/b_plait_sf"/>
</dbReference>
<dbReference type="InterPro" id="IPR035979">
    <property type="entry name" value="RBD_domain_sf"/>
</dbReference>
<dbReference type="PROSITE" id="PS50102">
    <property type="entry name" value="RRM"/>
    <property type="match status" value="2"/>
</dbReference>
<name>A0ABM1EPQ1_PRICU</name>
<keyword evidence="1 2" id="KW-0694">RNA-binding</keyword>
<gene>
    <name evidence="6" type="primary">LOC106814376</name>
</gene>
<feature type="region of interest" description="Disordered" evidence="3">
    <location>
        <begin position="401"/>
        <end position="452"/>
    </location>
</feature>
<organism evidence="5 6">
    <name type="scientific">Priapulus caudatus</name>
    <name type="common">Priapulid worm</name>
    <dbReference type="NCBI Taxonomy" id="37621"/>
    <lineage>
        <taxon>Eukaryota</taxon>
        <taxon>Metazoa</taxon>
        <taxon>Ecdysozoa</taxon>
        <taxon>Scalidophora</taxon>
        <taxon>Priapulida</taxon>
        <taxon>Priapulimorpha</taxon>
        <taxon>Priapulimorphida</taxon>
        <taxon>Priapulidae</taxon>
        <taxon>Priapulus</taxon>
    </lineage>
</organism>
<dbReference type="SMART" id="SM00360">
    <property type="entry name" value="RRM"/>
    <property type="match status" value="2"/>
</dbReference>
<evidence type="ECO:0000259" key="4">
    <source>
        <dbReference type="PROSITE" id="PS50102"/>
    </source>
</evidence>
<feature type="domain" description="RRM" evidence="4">
    <location>
        <begin position="226"/>
        <end position="296"/>
    </location>
</feature>
<feature type="region of interest" description="Disordered" evidence="3">
    <location>
        <begin position="1"/>
        <end position="171"/>
    </location>
</feature>
<dbReference type="PANTHER" id="PTHR23236:SF11">
    <property type="entry name" value="EUKARYOTIC TRANSLATION INITIATION FACTOR 4H"/>
    <property type="match status" value="1"/>
</dbReference>
<feature type="compositionally biased region" description="Basic residues" evidence="3">
    <location>
        <begin position="7"/>
        <end position="25"/>
    </location>
</feature>
<dbReference type="RefSeq" id="XP_014674172.1">
    <property type="nucleotide sequence ID" value="XM_014818686.1"/>
</dbReference>
<reference evidence="6" key="1">
    <citation type="submission" date="2025-08" db="UniProtKB">
        <authorList>
            <consortium name="RefSeq"/>
        </authorList>
    </citation>
    <scope>IDENTIFICATION</scope>
</reference>
<dbReference type="SUPFAM" id="SSF54928">
    <property type="entry name" value="RNA-binding domain, RBD"/>
    <property type="match status" value="2"/>
</dbReference>
<feature type="compositionally biased region" description="Gly residues" evidence="3">
    <location>
        <begin position="401"/>
        <end position="435"/>
    </location>
</feature>
<protein>
    <submittedName>
        <fullName evidence="6">Nucleolin-like</fullName>
    </submittedName>
</protein>
<evidence type="ECO:0000256" key="2">
    <source>
        <dbReference type="PROSITE-ProRule" id="PRU00176"/>
    </source>
</evidence>
<dbReference type="Pfam" id="PF00076">
    <property type="entry name" value="RRM_1"/>
    <property type="match status" value="2"/>
</dbReference>
<evidence type="ECO:0000313" key="6">
    <source>
        <dbReference type="RefSeq" id="XP_014674172.1"/>
    </source>
</evidence>
<feature type="compositionally biased region" description="Acidic residues" evidence="3">
    <location>
        <begin position="33"/>
        <end position="100"/>
    </location>
</feature>
<keyword evidence="5" id="KW-1185">Reference proteome</keyword>
<evidence type="ECO:0000256" key="1">
    <source>
        <dbReference type="ARBA" id="ARBA00022884"/>
    </source>
</evidence>